<dbReference type="Proteomes" id="UP000006265">
    <property type="component" value="Unassembled WGS sequence"/>
</dbReference>
<feature type="binding site" evidence="14">
    <location>
        <position position="218"/>
    </location>
    <ligand>
        <name>ATP</name>
        <dbReference type="ChEBI" id="CHEBI:30616"/>
    </ligand>
</feature>
<comment type="catalytic activity">
    <reaction evidence="12 14 15">
        <text>ATP + (deoxyribonucleotide)n-3'-hydroxyl + 5'-phospho-(deoxyribonucleotide)m = (deoxyribonucleotide)n+m + AMP + diphosphate.</text>
        <dbReference type="EC" id="6.5.1.1"/>
    </reaction>
</comment>
<dbReference type="GO" id="GO:0006281">
    <property type="term" value="P:DNA repair"/>
    <property type="evidence" value="ECO:0007669"/>
    <property type="project" value="UniProtKB-UniRule"/>
</dbReference>
<dbReference type="EMBL" id="AMRA01000020">
    <property type="protein sequence ID" value="EKF25214.1"/>
    <property type="molecule type" value="Genomic_DNA"/>
</dbReference>
<name>K5BKP3_MYCHD</name>
<keyword evidence="5 14" id="KW-0547">Nucleotide-binding</keyword>
<dbReference type="GO" id="GO:0003677">
    <property type="term" value="F:DNA binding"/>
    <property type="evidence" value="ECO:0007669"/>
    <property type="project" value="InterPro"/>
</dbReference>
<dbReference type="SUPFAM" id="SSF50249">
    <property type="entry name" value="Nucleic acid-binding proteins"/>
    <property type="match status" value="1"/>
</dbReference>
<keyword evidence="11 14" id="KW-0131">Cell cycle</keyword>
<reference evidence="17 18" key="1">
    <citation type="journal article" date="2012" name="J. Bacteriol.">
        <title>Genome sequence of Mycobacterium hassiacum DSM 44199, a rare source of heat-stable mycobacterial proteins.</title>
        <authorList>
            <person name="Tiago I."/>
            <person name="Maranha A."/>
            <person name="Mendes V."/>
            <person name="Alarico S."/>
            <person name="Moynihan P.J."/>
            <person name="Clarke A.J."/>
            <person name="Macedo-Ribeiro S."/>
            <person name="Pereira P.J."/>
            <person name="Empadinhas N."/>
        </authorList>
    </citation>
    <scope>NUCLEOTIDE SEQUENCE [LARGE SCALE GENOMIC DNA]</scope>
    <source>
        <strain evidence="18">DSM 44199 / CIP 105218 / JCM 12690 / 3849</strain>
    </source>
</reference>
<dbReference type="PROSITE" id="PS00697">
    <property type="entry name" value="DNA_LIGASE_A1"/>
    <property type="match status" value="1"/>
</dbReference>
<dbReference type="SUPFAM" id="SSF117018">
    <property type="entry name" value="ATP-dependent DNA ligase DNA-binding domain"/>
    <property type="match status" value="1"/>
</dbReference>
<dbReference type="EC" id="6.5.1.1" evidence="14"/>
<comment type="similarity">
    <text evidence="14 16">Belongs to the ATP-dependent DNA ligase family.</text>
</comment>
<dbReference type="GO" id="GO:0006260">
    <property type="term" value="P:DNA replication"/>
    <property type="evidence" value="ECO:0007669"/>
    <property type="project" value="UniProtKB-UniRule"/>
</dbReference>
<keyword evidence="7 14" id="KW-0067">ATP-binding</keyword>
<evidence type="ECO:0000256" key="15">
    <source>
        <dbReference type="RuleBase" id="RU000617"/>
    </source>
</evidence>
<dbReference type="PROSITE" id="PS50160">
    <property type="entry name" value="DNA_LIGASE_A3"/>
    <property type="match status" value="1"/>
</dbReference>
<dbReference type="InterPro" id="IPR036599">
    <property type="entry name" value="DNA_ligase_N_sf"/>
</dbReference>
<sequence>MLDVATASAEVGAASARSRKVARLADLLRRAGDHDDPRLISVVVAWLSGELLQRQIGVGWASLRSLPEPAEEPGLSVLEVDDRFSEIRAVTGQGSQARRAALLADLFGRATAIEQTFLRRLLAGELRQGALIGVMADAVAVAADVPAATVRRAAMLGGALPTVAAAALTGGAAALAAFTLTVGVPVGPMLAQTAADVGDALERLGGTAVFEAKLDGARVQIHRSGREVAVFTRSLDDVTHRLPEVVEAALALPVDELIADAEAIALRPDGRPHRFQVTASRFGRGGGRGGGRFDVAAARAAQPLSVFVFDLLHVDGTDLLDLPTSRRVEALDALVPSAHRVDRLVTDSHDAAARFLDRTLAAGHEGVMAKSPSAPYEAGRRGAGWLKVKPVHTLDLVVLAVEWGSGRRTGKLSNIHLGARDPAGGFVMLGKTFKGMTDAMLEWQTARFLDLADGPTDGYVVRVRPEQVVEIAFDGVQRSSRYPGGLALRFARVLRYRHDKTPAEADTIDTVRAIYERGA</sequence>
<dbReference type="HAMAP" id="MF_00407">
    <property type="entry name" value="DNA_ligase"/>
    <property type="match status" value="1"/>
</dbReference>
<dbReference type="InterPro" id="IPR012308">
    <property type="entry name" value="DNA_ligase_ATP-dep_N"/>
</dbReference>
<evidence type="ECO:0000313" key="17">
    <source>
        <dbReference type="EMBL" id="EKF25214.1"/>
    </source>
</evidence>
<evidence type="ECO:0000256" key="16">
    <source>
        <dbReference type="RuleBase" id="RU004196"/>
    </source>
</evidence>
<keyword evidence="6 14" id="KW-0227">DNA damage</keyword>
<dbReference type="GO" id="GO:0046872">
    <property type="term" value="F:metal ion binding"/>
    <property type="evidence" value="ECO:0007669"/>
    <property type="project" value="UniProtKB-KW"/>
</dbReference>
<protein>
    <recommendedName>
        <fullName evidence="14">Probable DNA ligase</fullName>
        <ecNumber evidence="14">6.5.1.1</ecNumber>
    </recommendedName>
    <alternativeName>
        <fullName evidence="14">Polydeoxyribonucleotide synthase [ATP]</fullName>
    </alternativeName>
</protein>
<dbReference type="Gene3D" id="3.30.470.30">
    <property type="entry name" value="DNA ligase/mRNA capping enzyme"/>
    <property type="match status" value="1"/>
</dbReference>
<evidence type="ECO:0000256" key="6">
    <source>
        <dbReference type="ARBA" id="ARBA00022763"/>
    </source>
</evidence>
<dbReference type="CDD" id="cd07972">
    <property type="entry name" value="OBF_DNA_ligase_Arch_LigB"/>
    <property type="match status" value="1"/>
</dbReference>
<evidence type="ECO:0000313" key="18">
    <source>
        <dbReference type="Proteomes" id="UP000006265"/>
    </source>
</evidence>
<feature type="binding site" evidence="14">
    <location>
        <position position="381"/>
    </location>
    <ligand>
        <name>ATP</name>
        <dbReference type="ChEBI" id="CHEBI:30616"/>
    </ligand>
</feature>
<feature type="binding site" evidence="14">
    <location>
        <position position="211"/>
    </location>
    <ligand>
        <name>ATP</name>
        <dbReference type="ChEBI" id="CHEBI:30616"/>
    </ligand>
</feature>
<feature type="binding site" evidence="14">
    <location>
        <position position="233"/>
    </location>
    <ligand>
        <name>ATP</name>
        <dbReference type="ChEBI" id="CHEBI:30616"/>
    </ligand>
</feature>
<gene>
    <name evidence="14" type="primary">lig</name>
    <name evidence="17" type="ORF">C731_0741</name>
</gene>
<keyword evidence="18" id="KW-1185">Reference proteome</keyword>
<evidence type="ECO:0000256" key="5">
    <source>
        <dbReference type="ARBA" id="ARBA00022741"/>
    </source>
</evidence>
<dbReference type="AlphaFoldDB" id="K5BKP3"/>
<keyword evidence="3 14" id="KW-0235">DNA replication</keyword>
<dbReference type="InterPro" id="IPR022865">
    <property type="entry name" value="DNA_ligae_ATP-dep_bac/arc"/>
</dbReference>
<dbReference type="Pfam" id="PF01068">
    <property type="entry name" value="DNA_ligase_A_M"/>
    <property type="match status" value="1"/>
</dbReference>
<evidence type="ECO:0000256" key="14">
    <source>
        <dbReference type="HAMAP-Rule" id="MF_00407"/>
    </source>
</evidence>
<dbReference type="SUPFAM" id="SSF56091">
    <property type="entry name" value="DNA ligase/mRNA capping enzyme, catalytic domain"/>
    <property type="match status" value="1"/>
</dbReference>
<dbReference type="InterPro" id="IPR012310">
    <property type="entry name" value="DNA_ligase_ATP-dep_cent"/>
</dbReference>
<dbReference type="STRING" id="1122247.GCA_000379865_03169"/>
<evidence type="ECO:0000256" key="2">
    <source>
        <dbReference type="ARBA" id="ARBA00022618"/>
    </source>
</evidence>
<dbReference type="InterPro" id="IPR000977">
    <property type="entry name" value="DNA_ligase_ATP-dep"/>
</dbReference>
<dbReference type="eggNOG" id="COG1793">
    <property type="taxonomic scope" value="Bacteria"/>
</dbReference>
<dbReference type="InterPro" id="IPR012309">
    <property type="entry name" value="DNA_ligase_ATP-dep_C"/>
</dbReference>
<keyword evidence="2 14" id="KW-0132">Cell division</keyword>
<accession>K5BKP3</accession>
<organism evidence="17 18">
    <name type="scientific">Mycolicibacterium hassiacum (strain DSM 44199 / CIP 105218 / JCM 12690 / 3849)</name>
    <name type="common">Mycobacterium hassiacum</name>
    <dbReference type="NCBI Taxonomy" id="1122247"/>
    <lineage>
        <taxon>Bacteria</taxon>
        <taxon>Bacillati</taxon>
        <taxon>Actinomycetota</taxon>
        <taxon>Actinomycetes</taxon>
        <taxon>Mycobacteriales</taxon>
        <taxon>Mycobacteriaceae</taxon>
        <taxon>Mycolicibacterium</taxon>
    </lineage>
</organism>
<dbReference type="GO" id="GO:0051301">
    <property type="term" value="P:cell division"/>
    <property type="evidence" value="ECO:0007669"/>
    <property type="project" value="UniProtKB-KW"/>
</dbReference>
<dbReference type="GO" id="GO:0005524">
    <property type="term" value="F:ATP binding"/>
    <property type="evidence" value="ECO:0007669"/>
    <property type="project" value="UniProtKB-UniRule"/>
</dbReference>
<dbReference type="InterPro" id="IPR016059">
    <property type="entry name" value="DNA_ligase_ATP-dep_CS"/>
</dbReference>
<comment type="cofactor">
    <cofactor evidence="14">
        <name>Mg(2+)</name>
        <dbReference type="ChEBI" id="CHEBI:18420"/>
    </cofactor>
</comment>
<evidence type="ECO:0000256" key="1">
    <source>
        <dbReference type="ARBA" id="ARBA00022598"/>
    </source>
</evidence>
<evidence type="ECO:0000256" key="13">
    <source>
        <dbReference type="ARBA" id="ARBA00054532"/>
    </source>
</evidence>
<feature type="binding site" evidence="14">
    <location>
        <position position="262"/>
    </location>
    <ligand>
        <name>ATP</name>
        <dbReference type="ChEBI" id="CHEBI:30616"/>
    </ligand>
</feature>
<evidence type="ECO:0000256" key="10">
    <source>
        <dbReference type="ARBA" id="ARBA00023204"/>
    </source>
</evidence>
<dbReference type="PATRIC" id="fig|1122247.3.peg.711"/>
<dbReference type="PROSITE" id="PS00333">
    <property type="entry name" value="DNA_LIGASE_A2"/>
    <property type="match status" value="1"/>
</dbReference>
<evidence type="ECO:0000256" key="7">
    <source>
        <dbReference type="ARBA" id="ARBA00022840"/>
    </source>
</evidence>
<evidence type="ECO:0000256" key="8">
    <source>
        <dbReference type="ARBA" id="ARBA00022842"/>
    </source>
</evidence>
<feature type="active site" description="N6-AMP-lysine intermediate" evidence="14">
    <location>
        <position position="213"/>
    </location>
</feature>
<dbReference type="Gene3D" id="2.40.50.140">
    <property type="entry name" value="Nucleic acid-binding proteins"/>
    <property type="match status" value="1"/>
</dbReference>
<evidence type="ECO:0000256" key="4">
    <source>
        <dbReference type="ARBA" id="ARBA00022723"/>
    </source>
</evidence>
<feature type="binding site" evidence="14">
    <location>
        <position position="387"/>
    </location>
    <ligand>
        <name>ATP</name>
        <dbReference type="ChEBI" id="CHEBI:30616"/>
    </ligand>
</feature>
<dbReference type="Pfam" id="PF04675">
    <property type="entry name" value="DNA_ligase_A_N"/>
    <property type="match status" value="1"/>
</dbReference>
<keyword evidence="8 14" id="KW-0460">Magnesium</keyword>
<dbReference type="Pfam" id="PF04679">
    <property type="entry name" value="DNA_ligase_A_C"/>
    <property type="match status" value="1"/>
</dbReference>
<dbReference type="GO" id="GO:0006310">
    <property type="term" value="P:DNA recombination"/>
    <property type="evidence" value="ECO:0007669"/>
    <property type="project" value="UniProtKB-UniRule"/>
</dbReference>
<dbReference type="PANTHER" id="PTHR45674">
    <property type="entry name" value="DNA LIGASE 1/3 FAMILY MEMBER"/>
    <property type="match status" value="1"/>
</dbReference>
<evidence type="ECO:0000256" key="9">
    <source>
        <dbReference type="ARBA" id="ARBA00023172"/>
    </source>
</evidence>
<dbReference type="CDD" id="cd07901">
    <property type="entry name" value="Adenylation_DNA_ligase_Arch_LigB"/>
    <property type="match status" value="1"/>
</dbReference>
<dbReference type="Gene3D" id="1.10.3260.10">
    <property type="entry name" value="DNA ligase, ATP-dependent, N-terminal domain"/>
    <property type="match status" value="1"/>
</dbReference>
<evidence type="ECO:0000256" key="11">
    <source>
        <dbReference type="ARBA" id="ARBA00023306"/>
    </source>
</evidence>
<keyword evidence="10 14" id="KW-0234">DNA repair</keyword>
<evidence type="ECO:0000256" key="3">
    <source>
        <dbReference type="ARBA" id="ARBA00022705"/>
    </source>
</evidence>
<evidence type="ECO:0000256" key="12">
    <source>
        <dbReference type="ARBA" id="ARBA00034003"/>
    </source>
</evidence>
<proteinExistence type="inferred from homology"/>
<feature type="binding site" evidence="14">
    <location>
        <position position="309"/>
    </location>
    <ligand>
        <name>ATP</name>
        <dbReference type="ChEBI" id="CHEBI:30616"/>
    </ligand>
</feature>
<dbReference type="FunFam" id="2.40.50.140:FF:000163">
    <property type="entry name" value="Probable DNA ligase"/>
    <property type="match status" value="1"/>
</dbReference>
<dbReference type="NCBIfam" id="TIGR00574">
    <property type="entry name" value="dnl1"/>
    <property type="match status" value="1"/>
</dbReference>
<comment type="function">
    <text evidence="13 14">DNA ligase that seals nicks in double-stranded DNA during DNA replication, DNA recombination and DNA repair.</text>
</comment>
<dbReference type="GO" id="GO:0003910">
    <property type="term" value="F:DNA ligase (ATP) activity"/>
    <property type="evidence" value="ECO:0007669"/>
    <property type="project" value="UniProtKB-UniRule"/>
</dbReference>
<keyword evidence="9 14" id="KW-0233">DNA recombination</keyword>
<dbReference type="GO" id="GO:0071897">
    <property type="term" value="P:DNA biosynthetic process"/>
    <property type="evidence" value="ECO:0007669"/>
    <property type="project" value="InterPro"/>
</dbReference>
<dbReference type="InterPro" id="IPR012340">
    <property type="entry name" value="NA-bd_OB-fold"/>
</dbReference>
<dbReference type="InterPro" id="IPR050191">
    <property type="entry name" value="ATP-dep_DNA_ligase"/>
</dbReference>
<comment type="caution">
    <text evidence="17">The sequence shown here is derived from an EMBL/GenBank/DDBJ whole genome shotgun (WGS) entry which is preliminary data.</text>
</comment>
<keyword evidence="4 14" id="KW-0479">Metal-binding</keyword>
<dbReference type="PANTHER" id="PTHR45674:SF13">
    <property type="entry name" value="DNA LIGASE-RELATED"/>
    <property type="match status" value="1"/>
</dbReference>
<dbReference type="NCBIfam" id="NF002868">
    <property type="entry name" value="PRK03180.1"/>
    <property type="match status" value="1"/>
</dbReference>
<keyword evidence="1 14" id="KW-0436">Ligase</keyword>